<evidence type="ECO:0000256" key="5">
    <source>
        <dbReference type="ARBA" id="ARBA00022827"/>
    </source>
</evidence>
<dbReference type="InterPro" id="IPR036010">
    <property type="entry name" value="2Fe-2S_ferredoxin-like_sf"/>
</dbReference>
<dbReference type="CDD" id="cd06216">
    <property type="entry name" value="FNR_iron_sulfur_binding_2"/>
    <property type="match status" value="1"/>
</dbReference>
<organism evidence="11 12">
    <name type="scientific">Nocardia thailandica</name>
    <dbReference type="NCBI Taxonomy" id="257275"/>
    <lineage>
        <taxon>Bacteria</taxon>
        <taxon>Bacillati</taxon>
        <taxon>Actinomycetota</taxon>
        <taxon>Actinomycetes</taxon>
        <taxon>Mycobacteriales</taxon>
        <taxon>Nocardiaceae</taxon>
        <taxon>Nocardia</taxon>
    </lineage>
</organism>
<gene>
    <name evidence="11" type="ORF">ACFYTF_10715</name>
</gene>
<dbReference type="PANTHER" id="PTHR47354:SF6">
    <property type="entry name" value="NADH OXIDOREDUCTASE HCR"/>
    <property type="match status" value="1"/>
</dbReference>
<dbReference type="InterPro" id="IPR001041">
    <property type="entry name" value="2Fe-2S_ferredoxin-type"/>
</dbReference>
<dbReference type="InterPro" id="IPR017927">
    <property type="entry name" value="FAD-bd_FR_type"/>
</dbReference>
<dbReference type="Pfam" id="PF00970">
    <property type="entry name" value="FAD_binding_6"/>
    <property type="match status" value="1"/>
</dbReference>
<dbReference type="InterPro" id="IPR012675">
    <property type="entry name" value="Beta-grasp_dom_sf"/>
</dbReference>
<evidence type="ECO:0000256" key="7">
    <source>
        <dbReference type="ARBA" id="ARBA00023004"/>
    </source>
</evidence>
<reference evidence="11 12" key="1">
    <citation type="submission" date="2024-10" db="EMBL/GenBank/DDBJ databases">
        <title>The Natural Products Discovery Center: Release of the First 8490 Sequenced Strains for Exploring Actinobacteria Biosynthetic Diversity.</title>
        <authorList>
            <person name="Kalkreuter E."/>
            <person name="Kautsar S.A."/>
            <person name="Yang D."/>
            <person name="Bader C.D."/>
            <person name="Teijaro C.N."/>
            <person name="Fluegel L."/>
            <person name="Davis C.M."/>
            <person name="Simpson J.R."/>
            <person name="Lauterbach L."/>
            <person name="Steele A.D."/>
            <person name="Gui C."/>
            <person name="Meng S."/>
            <person name="Li G."/>
            <person name="Viehrig K."/>
            <person name="Ye F."/>
            <person name="Su P."/>
            <person name="Kiefer A.F."/>
            <person name="Nichols A."/>
            <person name="Cepeda A.J."/>
            <person name="Yan W."/>
            <person name="Fan B."/>
            <person name="Jiang Y."/>
            <person name="Adhikari A."/>
            <person name="Zheng C.-J."/>
            <person name="Schuster L."/>
            <person name="Cowan T.M."/>
            <person name="Smanski M.J."/>
            <person name="Chevrette M.G."/>
            <person name="De Carvalho L.P.S."/>
            <person name="Shen B."/>
        </authorList>
    </citation>
    <scope>NUCLEOTIDE SEQUENCE [LARGE SCALE GENOMIC DNA]</scope>
    <source>
        <strain evidence="11 12">NPDC004045</strain>
    </source>
</reference>
<accession>A0ABW6PLL0</accession>
<proteinExistence type="predicted"/>
<feature type="domain" description="2Fe-2S ferredoxin-type" evidence="9">
    <location>
        <begin position="282"/>
        <end position="363"/>
    </location>
</feature>
<protein>
    <submittedName>
        <fullName evidence="11">Ferredoxin reductase</fullName>
    </submittedName>
</protein>
<comment type="caution">
    <text evidence="11">The sequence shown here is derived from an EMBL/GenBank/DDBJ whole genome shotgun (WGS) entry which is preliminary data.</text>
</comment>
<dbReference type="SUPFAM" id="SSF52343">
    <property type="entry name" value="Ferredoxin reductase-like, C-terminal NADP-linked domain"/>
    <property type="match status" value="1"/>
</dbReference>
<name>A0ABW6PLL0_9NOCA</name>
<dbReference type="InterPro" id="IPR008333">
    <property type="entry name" value="Cbr1-like_FAD-bd_dom"/>
</dbReference>
<keyword evidence="8" id="KW-0411">Iron-sulfur</keyword>
<keyword evidence="5" id="KW-0274">FAD</keyword>
<evidence type="ECO:0000259" key="9">
    <source>
        <dbReference type="PROSITE" id="PS51085"/>
    </source>
</evidence>
<evidence type="ECO:0000256" key="3">
    <source>
        <dbReference type="ARBA" id="ARBA00022714"/>
    </source>
</evidence>
<dbReference type="InterPro" id="IPR050415">
    <property type="entry name" value="MRET"/>
</dbReference>
<dbReference type="PROSITE" id="PS51085">
    <property type="entry name" value="2FE2S_FER_2"/>
    <property type="match status" value="1"/>
</dbReference>
<dbReference type="PROSITE" id="PS51384">
    <property type="entry name" value="FAD_FR"/>
    <property type="match status" value="1"/>
</dbReference>
<evidence type="ECO:0000256" key="8">
    <source>
        <dbReference type="ARBA" id="ARBA00023014"/>
    </source>
</evidence>
<evidence type="ECO:0000256" key="1">
    <source>
        <dbReference type="ARBA" id="ARBA00001974"/>
    </source>
</evidence>
<keyword evidence="6" id="KW-0560">Oxidoreductase</keyword>
<dbReference type="Gene3D" id="3.40.50.80">
    <property type="entry name" value="Nucleotide-binding domain of ferredoxin-NADP reductase (FNR) module"/>
    <property type="match status" value="1"/>
</dbReference>
<evidence type="ECO:0000313" key="12">
    <source>
        <dbReference type="Proteomes" id="UP001601444"/>
    </source>
</evidence>
<sequence length="363" mass="38873">MVGLIDLVQTMTTPHSLDRYLELISPTLTARELKAEVTHVSRAVPGSVTLTLRATRQWRGHAAGQYVQIGVVIDGVRHTRCYSPIDPESSGSRFLQLTVKAHPGGLVSNHLHDHAKPGMVVTLAQAAGVFHLPARRPGRVLLISGGSGITPVLSMLRTLDAEGFPGEVTFLHYARQPEMVPHRAELAAIAQRHPNFRVEYRYPVEPGTVVGGETSTGSGFFDRAELAAVAPWFADAETYVCGPGPLMRAVRDIFEAEGLAERVHSEEFTLTTVPVDPAEATGTVSFSASKVSAENDGTTLLEQAEAAGLTPEYGCRMGICFSCTATKVSGCTRNVRTGELDAEPGKPIQICVNAPVGDVDLDI</sequence>
<dbReference type="Pfam" id="PF00111">
    <property type="entry name" value="Fer2"/>
    <property type="match status" value="1"/>
</dbReference>
<keyword evidence="7" id="KW-0408">Iron</keyword>
<evidence type="ECO:0000256" key="6">
    <source>
        <dbReference type="ARBA" id="ARBA00023002"/>
    </source>
</evidence>
<dbReference type="RefSeq" id="WP_387699958.1">
    <property type="nucleotide sequence ID" value="NZ_JBIAMX010000005.1"/>
</dbReference>
<evidence type="ECO:0000256" key="4">
    <source>
        <dbReference type="ARBA" id="ARBA00022723"/>
    </source>
</evidence>
<keyword evidence="4" id="KW-0479">Metal-binding</keyword>
<dbReference type="InterPro" id="IPR001433">
    <property type="entry name" value="OxRdtase_FAD/NAD-bd"/>
</dbReference>
<dbReference type="Proteomes" id="UP001601444">
    <property type="component" value="Unassembled WGS sequence"/>
</dbReference>
<keyword evidence="2" id="KW-0285">Flavoprotein</keyword>
<dbReference type="EMBL" id="JBIAMX010000005">
    <property type="protein sequence ID" value="MFF0543296.1"/>
    <property type="molecule type" value="Genomic_DNA"/>
</dbReference>
<dbReference type="Gene3D" id="3.10.20.30">
    <property type="match status" value="1"/>
</dbReference>
<dbReference type="CDD" id="cd00207">
    <property type="entry name" value="fer2"/>
    <property type="match status" value="1"/>
</dbReference>
<dbReference type="Pfam" id="PF00175">
    <property type="entry name" value="NAD_binding_1"/>
    <property type="match status" value="1"/>
</dbReference>
<evidence type="ECO:0000256" key="2">
    <source>
        <dbReference type="ARBA" id="ARBA00022630"/>
    </source>
</evidence>
<dbReference type="SUPFAM" id="SSF63380">
    <property type="entry name" value="Riboflavin synthase domain-like"/>
    <property type="match status" value="1"/>
</dbReference>
<feature type="domain" description="FAD-binding FR-type" evidence="10">
    <location>
        <begin position="30"/>
        <end position="133"/>
    </location>
</feature>
<dbReference type="InterPro" id="IPR017938">
    <property type="entry name" value="Riboflavin_synthase-like_b-brl"/>
</dbReference>
<dbReference type="InterPro" id="IPR039261">
    <property type="entry name" value="FNR_nucleotide-bd"/>
</dbReference>
<dbReference type="SUPFAM" id="SSF54292">
    <property type="entry name" value="2Fe-2S ferredoxin-like"/>
    <property type="match status" value="1"/>
</dbReference>
<dbReference type="PANTHER" id="PTHR47354">
    <property type="entry name" value="NADH OXIDOREDUCTASE HCR"/>
    <property type="match status" value="1"/>
</dbReference>
<dbReference type="Gene3D" id="2.40.30.10">
    <property type="entry name" value="Translation factors"/>
    <property type="match status" value="1"/>
</dbReference>
<dbReference type="PRINTS" id="PR00410">
    <property type="entry name" value="PHEHYDRXLASE"/>
</dbReference>
<evidence type="ECO:0000313" key="11">
    <source>
        <dbReference type="EMBL" id="MFF0543296.1"/>
    </source>
</evidence>
<keyword evidence="12" id="KW-1185">Reference proteome</keyword>
<comment type="cofactor">
    <cofactor evidence="1">
        <name>FAD</name>
        <dbReference type="ChEBI" id="CHEBI:57692"/>
    </cofactor>
</comment>
<evidence type="ECO:0000259" key="10">
    <source>
        <dbReference type="PROSITE" id="PS51384"/>
    </source>
</evidence>
<keyword evidence="3" id="KW-0001">2Fe-2S</keyword>